<dbReference type="AlphaFoldDB" id="A0A1Y2FQE5"/>
<feature type="compositionally biased region" description="Basic and acidic residues" evidence="1">
    <location>
        <begin position="133"/>
        <end position="163"/>
    </location>
</feature>
<organism evidence="2 3">
    <name type="scientific">Protomyces lactucae-debilis</name>
    <dbReference type="NCBI Taxonomy" id="2754530"/>
    <lineage>
        <taxon>Eukaryota</taxon>
        <taxon>Fungi</taxon>
        <taxon>Dikarya</taxon>
        <taxon>Ascomycota</taxon>
        <taxon>Taphrinomycotina</taxon>
        <taxon>Taphrinomycetes</taxon>
        <taxon>Taphrinales</taxon>
        <taxon>Protomycetaceae</taxon>
        <taxon>Protomyces</taxon>
    </lineage>
</organism>
<feature type="compositionally biased region" description="Basic and acidic residues" evidence="1">
    <location>
        <begin position="81"/>
        <end position="102"/>
    </location>
</feature>
<accession>A0A1Y2FQE5</accession>
<dbReference type="RefSeq" id="XP_040727395.1">
    <property type="nucleotide sequence ID" value="XM_040868666.1"/>
</dbReference>
<keyword evidence="3" id="KW-1185">Reference proteome</keyword>
<dbReference type="Proteomes" id="UP000193685">
    <property type="component" value="Unassembled WGS sequence"/>
</dbReference>
<protein>
    <submittedName>
        <fullName evidence="2">Uncharacterized protein</fullName>
    </submittedName>
</protein>
<name>A0A1Y2FQE5_PROLT</name>
<feature type="region of interest" description="Disordered" evidence="1">
    <location>
        <begin position="1"/>
        <end position="164"/>
    </location>
</feature>
<dbReference type="EMBL" id="MCFI01000003">
    <property type="protein sequence ID" value="ORY86213.1"/>
    <property type="molecule type" value="Genomic_DNA"/>
</dbReference>
<gene>
    <name evidence="2" type="ORF">BCR37DRAFT_376759</name>
</gene>
<proteinExistence type="predicted"/>
<evidence type="ECO:0000256" key="1">
    <source>
        <dbReference type="SAM" id="MobiDB-lite"/>
    </source>
</evidence>
<dbReference type="PANTHER" id="PTHR40644:SF1">
    <property type="entry name" value="UPF0653 PROTEIN C607.02C"/>
    <property type="match status" value="1"/>
</dbReference>
<sequence>MGQKRKRAAGPPTRTDAPSATVQTKSKKPKRKSAEQEGGNVPRKFRMLMAHKDLSQKTKEIEREQNAWKRTAQQSEATEAEATKKLVPEPGEKLSDFNRRVDSIMPIKHSKSSETKGPADIIDFAEKRRRKQSERQKKQNEEHLNRLRKKDEARQDDTDKAFDDYEFATFNKEAQTGKGRKRAASPDPWAVLLRPERQYKFNDTVEAPPILTKKGKLVKGAPRV</sequence>
<dbReference type="OrthoDB" id="10483645at2759"/>
<evidence type="ECO:0000313" key="2">
    <source>
        <dbReference type="EMBL" id="ORY86213.1"/>
    </source>
</evidence>
<evidence type="ECO:0000313" key="3">
    <source>
        <dbReference type="Proteomes" id="UP000193685"/>
    </source>
</evidence>
<feature type="compositionally biased region" description="Basic and acidic residues" evidence="1">
    <location>
        <begin position="50"/>
        <end position="67"/>
    </location>
</feature>
<dbReference type="GeneID" id="63785265"/>
<dbReference type="PANTHER" id="PTHR40644">
    <property type="entry name" value="UPF0653 PROTEIN C607.02C"/>
    <property type="match status" value="1"/>
</dbReference>
<reference evidence="2 3" key="1">
    <citation type="submission" date="2016-07" db="EMBL/GenBank/DDBJ databases">
        <title>Pervasive Adenine N6-methylation of Active Genes in Fungi.</title>
        <authorList>
            <consortium name="DOE Joint Genome Institute"/>
            <person name="Mondo S.J."/>
            <person name="Dannebaum R.O."/>
            <person name="Kuo R.C."/>
            <person name="Labutti K."/>
            <person name="Haridas S."/>
            <person name="Kuo A."/>
            <person name="Salamov A."/>
            <person name="Ahrendt S.R."/>
            <person name="Lipzen A."/>
            <person name="Sullivan W."/>
            <person name="Andreopoulos W.B."/>
            <person name="Clum A."/>
            <person name="Lindquist E."/>
            <person name="Daum C."/>
            <person name="Ramamoorthy G.K."/>
            <person name="Gryganskyi A."/>
            <person name="Culley D."/>
            <person name="Magnuson J.K."/>
            <person name="James T.Y."/>
            <person name="O'Malley M.A."/>
            <person name="Stajich J.E."/>
            <person name="Spatafora J.W."/>
            <person name="Visel A."/>
            <person name="Grigoriev I.V."/>
        </authorList>
    </citation>
    <scope>NUCLEOTIDE SEQUENCE [LARGE SCALE GENOMIC DNA]</scope>
    <source>
        <strain evidence="2 3">12-1054</strain>
    </source>
</reference>
<comment type="caution">
    <text evidence="2">The sequence shown here is derived from an EMBL/GenBank/DDBJ whole genome shotgun (WGS) entry which is preliminary data.</text>
</comment>
<feature type="region of interest" description="Disordered" evidence="1">
    <location>
        <begin position="170"/>
        <end position="189"/>
    </location>
</feature>